<dbReference type="AlphaFoldDB" id="A0A9J6BUH2"/>
<evidence type="ECO:0000313" key="4">
    <source>
        <dbReference type="Proteomes" id="UP001107558"/>
    </source>
</evidence>
<reference evidence="3" key="1">
    <citation type="submission" date="2021-03" db="EMBL/GenBank/DDBJ databases">
        <title>Chromosome level genome of the anhydrobiotic midge Polypedilum vanderplanki.</title>
        <authorList>
            <person name="Yoshida Y."/>
            <person name="Kikawada T."/>
            <person name="Gusev O."/>
        </authorList>
    </citation>
    <scope>NUCLEOTIDE SEQUENCE</scope>
    <source>
        <strain evidence="3">NIAS01</strain>
        <tissue evidence="3">Whole body or cell culture</tissue>
    </source>
</reference>
<feature type="signal peptide" evidence="2">
    <location>
        <begin position="1"/>
        <end position="28"/>
    </location>
</feature>
<evidence type="ECO:0000313" key="3">
    <source>
        <dbReference type="EMBL" id="KAG5673189.1"/>
    </source>
</evidence>
<keyword evidence="4" id="KW-1185">Reference proteome</keyword>
<sequence>MSKFIRLQIIAIAVAFCVIIMMSQTTEANPVNQITSATESPKAELTTEDATKLSTTTDPSQALCEKDRQPCGWAVYGTGKRNKIQYFIQNTCFCNKETQKCILDGEDLSLSAYVYRCRDRSDSKTA</sequence>
<accession>A0A9J6BUH2</accession>
<dbReference type="Proteomes" id="UP001107558">
    <property type="component" value="Chromosome 3"/>
</dbReference>
<organism evidence="3 4">
    <name type="scientific">Polypedilum vanderplanki</name>
    <name type="common">Sleeping chironomid midge</name>
    <dbReference type="NCBI Taxonomy" id="319348"/>
    <lineage>
        <taxon>Eukaryota</taxon>
        <taxon>Metazoa</taxon>
        <taxon>Ecdysozoa</taxon>
        <taxon>Arthropoda</taxon>
        <taxon>Hexapoda</taxon>
        <taxon>Insecta</taxon>
        <taxon>Pterygota</taxon>
        <taxon>Neoptera</taxon>
        <taxon>Endopterygota</taxon>
        <taxon>Diptera</taxon>
        <taxon>Nematocera</taxon>
        <taxon>Chironomoidea</taxon>
        <taxon>Chironomidae</taxon>
        <taxon>Chironominae</taxon>
        <taxon>Polypedilum</taxon>
        <taxon>Polypedilum</taxon>
    </lineage>
</organism>
<feature type="chain" id="PRO_5039887505" description="Secreted protein" evidence="2">
    <location>
        <begin position="29"/>
        <end position="126"/>
    </location>
</feature>
<keyword evidence="2" id="KW-0732">Signal</keyword>
<evidence type="ECO:0000256" key="2">
    <source>
        <dbReference type="SAM" id="SignalP"/>
    </source>
</evidence>
<protein>
    <recommendedName>
        <fullName evidence="5">Secreted protein</fullName>
    </recommendedName>
</protein>
<evidence type="ECO:0000256" key="1">
    <source>
        <dbReference type="SAM" id="MobiDB-lite"/>
    </source>
</evidence>
<dbReference type="EMBL" id="JADBJN010000003">
    <property type="protein sequence ID" value="KAG5673189.1"/>
    <property type="molecule type" value="Genomic_DNA"/>
</dbReference>
<comment type="caution">
    <text evidence="3">The sequence shown here is derived from an EMBL/GenBank/DDBJ whole genome shotgun (WGS) entry which is preliminary data.</text>
</comment>
<gene>
    <name evidence="3" type="ORF">PVAND_003256</name>
</gene>
<name>A0A9J6BUH2_POLVA</name>
<feature type="region of interest" description="Disordered" evidence="1">
    <location>
        <begin position="36"/>
        <end position="60"/>
    </location>
</feature>
<evidence type="ECO:0008006" key="5">
    <source>
        <dbReference type="Google" id="ProtNLM"/>
    </source>
</evidence>
<dbReference type="OrthoDB" id="6340809at2759"/>
<proteinExistence type="predicted"/>